<feature type="transmembrane region" description="Helical" evidence="1">
    <location>
        <begin position="108"/>
        <end position="125"/>
    </location>
</feature>
<reference evidence="2 3" key="1">
    <citation type="submission" date="2019-11" db="EMBL/GenBank/DDBJ databases">
        <title>Divergent Streptococcus suis from cattle.</title>
        <authorList>
            <person name="Williamson C."/>
        </authorList>
    </citation>
    <scope>NUCLEOTIDE SEQUENCE [LARGE SCALE GENOMIC DNA]</scope>
    <source>
        <strain evidence="2 3">10-36905</strain>
    </source>
</reference>
<feature type="transmembrane region" description="Helical" evidence="1">
    <location>
        <begin position="204"/>
        <end position="232"/>
    </location>
</feature>
<keyword evidence="1" id="KW-1133">Transmembrane helix</keyword>
<protein>
    <submittedName>
        <fullName evidence="2">DUF1700 domain-containing protein</fullName>
    </submittedName>
</protein>
<gene>
    <name evidence="2" type="ORF">GLP18_04625</name>
</gene>
<dbReference type="AlphaFoldDB" id="A0A6L8MWK3"/>
<name>A0A6L8MWK3_STRSU</name>
<accession>A0A6L8MWK3</accession>
<evidence type="ECO:0000256" key="1">
    <source>
        <dbReference type="SAM" id="Phobius"/>
    </source>
</evidence>
<dbReference type="Proteomes" id="UP000483765">
    <property type="component" value="Unassembled WGS sequence"/>
</dbReference>
<evidence type="ECO:0000313" key="2">
    <source>
        <dbReference type="EMBL" id="MYN69525.1"/>
    </source>
</evidence>
<feature type="transmembrane region" description="Helical" evidence="1">
    <location>
        <begin position="85"/>
        <end position="102"/>
    </location>
</feature>
<dbReference type="Pfam" id="PF22564">
    <property type="entry name" value="HAAS"/>
    <property type="match status" value="1"/>
</dbReference>
<keyword evidence="1" id="KW-0472">Membrane</keyword>
<dbReference type="EMBL" id="WNXH01000006">
    <property type="protein sequence ID" value="MYN69525.1"/>
    <property type="molecule type" value="Genomic_DNA"/>
</dbReference>
<comment type="caution">
    <text evidence="2">The sequence shown here is derived from an EMBL/GenBank/DDBJ whole genome shotgun (WGS) entry which is preliminary data.</text>
</comment>
<proteinExistence type="predicted"/>
<feature type="transmembrane region" description="Helical" evidence="1">
    <location>
        <begin position="137"/>
        <end position="159"/>
    </location>
</feature>
<feature type="transmembrane region" description="Helical" evidence="1">
    <location>
        <begin position="165"/>
        <end position="192"/>
    </location>
</feature>
<sequence length="251" mass="27882">MTRTEYMAQLEKYLKKLPHKEFQEAITFFNEYFDEAGPEKETAIIEELGSPKEAASELITNILNRHIQVEDVQEMGDEPINYRPLYIVAGLVLALLLSVFFLFIEPLFGIAGIFITSIAGAFYLGKNFQEVRKAKKVIWLAMLAIITLPIAIPVLLILLGALVALVLLIIGFIMGGFVLGVGLFVSGGYLIWEGFSLLSHGIGVFLLGFGSGLTMLGGAVLVCLVTLIFAYWSWKLVKAFFQWILKRGKRA</sequence>
<evidence type="ECO:0000313" key="3">
    <source>
        <dbReference type="Proteomes" id="UP000483765"/>
    </source>
</evidence>
<organism evidence="2 3">
    <name type="scientific">Streptococcus suis</name>
    <dbReference type="NCBI Taxonomy" id="1307"/>
    <lineage>
        <taxon>Bacteria</taxon>
        <taxon>Bacillati</taxon>
        <taxon>Bacillota</taxon>
        <taxon>Bacilli</taxon>
        <taxon>Lactobacillales</taxon>
        <taxon>Streptococcaceae</taxon>
        <taxon>Streptococcus</taxon>
    </lineage>
</organism>
<dbReference type="RefSeq" id="WP_024392585.1">
    <property type="nucleotide sequence ID" value="NZ_WNXH01000006.1"/>
</dbReference>
<keyword evidence="1" id="KW-0812">Transmembrane</keyword>